<dbReference type="InParanoid" id="T0QK10"/>
<keyword evidence="1" id="KW-0175">Coiled coil</keyword>
<proteinExistence type="predicted"/>
<reference evidence="2 3" key="1">
    <citation type="submission" date="2012-04" db="EMBL/GenBank/DDBJ databases">
        <title>The Genome Sequence of Saprolegnia declina VS20.</title>
        <authorList>
            <consortium name="The Broad Institute Genome Sequencing Platform"/>
            <person name="Russ C."/>
            <person name="Nusbaum C."/>
            <person name="Tyler B."/>
            <person name="van West P."/>
            <person name="Dieguez-Uribeondo J."/>
            <person name="de Bruijn I."/>
            <person name="Tripathy S."/>
            <person name="Jiang R."/>
            <person name="Young S.K."/>
            <person name="Zeng Q."/>
            <person name="Gargeya S."/>
            <person name="Fitzgerald M."/>
            <person name="Haas B."/>
            <person name="Abouelleil A."/>
            <person name="Alvarado L."/>
            <person name="Arachchi H.M."/>
            <person name="Berlin A."/>
            <person name="Chapman S.B."/>
            <person name="Goldberg J."/>
            <person name="Griggs A."/>
            <person name="Gujja S."/>
            <person name="Hansen M."/>
            <person name="Howarth C."/>
            <person name="Imamovic A."/>
            <person name="Larimer J."/>
            <person name="McCowen C."/>
            <person name="Montmayeur A."/>
            <person name="Murphy C."/>
            <person name="Neiman D."/>
            <person name="Pearson M."/>
            <person name="Priest M."/>
            <person name="Roberts A."/>
            <person name="Saif S."/>
            <person name="Shea T."/>
            <person name="Sisk P."/>
            <person name="Sykes S."/>
            <person name="Wortman J."/>
            <person name="Nusbaum C."/>
            <person name="Birren B."/>
        </authorList>
    </citation>
    <scope>NUCLEOTIDE SEQUENCE [LARGE SCALE GENOMIC DNA]</scope>
    <source>
        <strain evidence="2 3">VS20</strain>
    </source>
</reference>
<dbReference type="EMBL" id="JH767141">
    <property type="protein sequence ID" value="EQC38359.1"/>
    <property type="molecule type" value="Genomic_DNA"/>
</dbReference>
<evidence type="ECO:0000313" key="2">
    <source>
        <dbReference type="EMBL" id="EQC38359.1"/>
    </source>
</evidence>
<feature type="coiled-coil region" evidence="1">
    <location>
        <begin position="136"/>
        <end position="163"/>
    </location>
</feature>
<name>T0QK10_SAPDV</name>
<gene>
    <name evidence="2" type="ORF">SDRG_04073</name>
</gene>
<keyword evidence="3" id="KW-1185">Reference proteome</keyword>
<dbReference type="VEuPathDB" id="FungiDB:SDRG_04073"/>
<dbReference type="Proteomes" id="UP000030762">
    <property type="component" value="Unassembled WGS sequence"/>
</dbReference>
<dbReference type="AlphaFoldDB" id="T0QK10"/>
<evidence type="ECO:0000313" key="3">
    <source>
        <dbReference type="Proteomes" id="UP000030762"/>
    </source>
</evidence>
<dbReference type="RefSeq" id="XP_008607951.1">
    <property type="nucleotide sequence ID" value="XM_008609729.1"/>
</dbReference>
<evidence type="ECO:0000256" key="1">
    <source>
        <dbReference type="SAM" id="Coils"/>
    </source>
</evidence>
<accession>T0QK10</accession>
<dbReference type="GeneID" id="19944800"/>
<organism evidence="2 3">
    <name type="scientific">Saprolegnia diclina (strain VS20)</name>
    <dbReference type="NCBI Taxonomy" id="1156394"/>
    <lineage>
        <taxon>Eukaryota</taxon>
        <taxon>Sar</taxon>
        <taxon>Stramenopiles</taxon>
        <taxon>Oomycota</taxon>
        <taxon>Saprolegniomycetes</taxon>
        <taxon>Saprolegniales</taxon>
        <taxon>Saprolegniaceae</taxon>
        <taxon>Saprolegnia</taxon>
    </lineage>
</organism>
<sequence>MAEHSNSDDNTFRATSTTAGRVAYCKTRKAWHALAQTRIGGGKRVSHYCPWRKDKEVALLDAATCIHIGIHTSGASRGRQHWRKALQLTKMSFEAWQTEPLLRGVASPHDLPPSAKVQLDCKYGGHKRDRNLIARVVTKQRQIDDLKLEVLQHESRIELLAEHLKANWYDGICLRQVDLEAIEHARGHADDVDQRT</sequence>
<protein>
    <submittedName>
        <fullName evidence="2">Uncharacterized protein</fullName>
    </submittedName>
</protein>